<dbReference type="OrthoDB" id="9798690at2"/>
<feature type="transmembrane region" description="Helical" evidence="1">
    <location>
        <begin position="86"/>
        <end position="107"/>
    </location>
</feature>
<feature type="domain" description="Urease accessory protein UreH-like transmembrane" evidence="2">
    <location>
        <begin position="19"/>
        <end position="219"/>
    </location>
</feature>
<keyword evidence="1" id="KW-1133">Transmembrane helix</keyword>
<feature type="transmembrane region" description="Helical" evidence="1">
    <location>
        <begin position="205"/>
        <end position="227"/>
    </location>
</feature>
<dbReference type="InterPro" id="IPR039447">
    <property type="entry name" value="UreH-like_TM_dom"/>
</dbReference>
<feature type="transmembrane region" description="Helical" evidence="1">
    <location>
        <begin position="140"/>
        <end position="162"/>
    </location>
</feature>
<name>A0A1I2PDT4_9GAMM</name>
<evidence type="ECO:0000256" key="1">
    <source>
        <dbReference type="SAM" id="Phobius"/>
    </source>
</evidence>
<gene>
    <name evidence="3" type="ORF">SAMN05216175_103290</name>
</gene>
<dbReference type="Pfam" id="PF13386">
    <property type="entry name" value="DsbD_2"/>
    <property type="match status" value="1"/>
</dbReference>
<dbReference type="AlphaFoldDB" id="A0A1I2PDT4"/>
<keyword evidence="1" id="KW-0812">Transmembrane</keyword>
<dbReference type="EMBL" id="FOOU01000003">
    <property type="protein sequence ID" value="SFG11611.1"/>
    <property type="molecule type" value="Genomic_DNA"/>
</dbReference>
<dbReference type="STRING" id="1045558.SAMN05216175_103290"/>
<dbReference type="PANTHER" id="PTHR42208:SF1">
    <property type="entry name" value="HEAVY METAL TRANSPORTER"/>
    <property type="match status" value="1"/>
</dbReference>
<evidence type="ECO:0000313" key="4">
    <source>
        <dbReference type="Proteomes" id="UP000198623"/>
    </source>
</evidence>
<protein>
    <recommendedName>
        <fullName evidence="2">Urease accessory protein UreH-like transmembrane domain-containing protein</fullName>
    </recommendedName>
</protein>
<evidence type="ECO:0000259" key="2">
    <source>
        <dbReference type="Pfam" id="PF13386"/>
    </source>
</evidence>
<sequence>MPNRERKIPLVTESLSLTTALLLGLLGSAHCLGMCGGIAATISMGQKNSRLPNLLGYNFGRLCSYALAGALVGSLGVIIKDSTSAIVLRTLAGILLISMGLYVAQWWKGLVHIEKLGNKLWALIRPTASKLLPVTNIKQALLLGFFWGWLPCGLVYSTLIWAATAQNALHSSSLMFAFGIGTLPAMLTTGLLAKQVQTLLANRNVQYFAGLLILLFGLYTIPFRAIIDI</sequence>
<keyword evidence="1" id="KW-0472">Membrane</keyword>
<proteinExistence type="predicted"/>
<reference evidence="4" key="1">
    <citation type="submission" date="2016-10" db="EMBL/GenBank/DDBJ databases">
        <authorList>
            <person name="Varghese N."/>
            <person name="Submissions S."/>
        </authorList>
    </citation>
    <scope>NUCLEOTIDE SEQUENCE [LARGE SCALE GENOMIC DNA]</scope>
    <source>
        <strain evidence="4">CGMCC 1.10971</strain>
    </source>
</reference>
<feature type="transmembrane region" description="Helical" evidence="1">
    <location>
        <begin position="55"/>
        <end position="79"/>
    </location>
</feature>
<dbReference type="PANTHER" id="PTHR42208">
    <property type="entry name" value="HEAVY METAL TRANSPORTER-RELATED"/>
    <property type="match status" value="1"/>
</dbReference>
<organism evidence="3 4">
    <name type="scientific">Neptunomonas qingdaonensis</name>
    <dbReference type="NCBI Taxonomy" id="1045558"/>
    <lineage>
        <taxon>Bacteria</taxon>
        <taxon>Pseudomonadati</taxon>
        <taxon>Pseudomonadota</taxon>
        <taxon>Gammaproteobacteria</taxon>
        <taxon>Oceanospirillales</taxon>
        <taxon>Oceanospirillaceae</taxon>
        <taxon>Neptunomonas</taxon>
    </lineage>
</organism>
<dbReference type="Proteomes" id="UP000198623">
    <property type="component" value="Unassembled WGS sequence"/>
</dbReference>
<keyword evidence="4" id="KW-1185">Reference proteome</keyword>
<accession>A0A1I2PDT4</accession>
<feature type="transmembrane region" description="Helical" evidence="1">
    <location>
        <begin position="174"/>
        <end position="193"/>
    </location>
</feature>
<evidence type="ECO:0000313" key="3">
    <source>
        <dbReference type="EMBL" id="SFG11611.1"/>
    </source>
</evidence>